<keyword evidence="1 6" id="KW-0732">Signal</keyword>
<comment type="similarity">
    <text evidence="6">Belongs to the LptE lipoprotein family.</text>
</comment>
<comment type="caution">
    <text evidence="7">The sequence shown here is derived from an EMBL/GenBank/DDBJ whole genome shotgun (WGS) entry which is preliminary data.</text>
</comment>
<dbReference type="Pfam" id="PF04390">
    <property type="entry name" value="LptE"/>
    <property type="match status" value="1"/>
</dbReference>
<evidence type="ECO:0000256" key="2">
    <source>
        <dbReference type="ARBA" id="ARBA00023136"/>
    </source>
</evidence>
<evidence type="ECO:0000256" key="1">
    <source>
        <dbReference type="ARBA" id="ARBA00022729"/>
    </source>
</evidence>
<protein>
    <recommendedName>
        <fullName evidence="6">LPS-assembly lipoprotein LptE</fullName>
    </recommendedName>
</protein>
<dbReference type="Proteomes" id="UP000287996">
    <property type="component" value="Unassembled WGS sequence"/>
</dbReference>
<dbReference type="PROSITE" id="PS51257">
    <property type="entry name" value="PROKAR_LIPOPROTEIN"/>
    <property type="match status" value="1"/>
</dbReference>
<dbReference type="GO" id="GO:0001530">
    <property type="term" value="F:lipopolysaccharide binding"/>
    <property type="evidence" value="ECO:0007669"/>
    <property type="project" value="TreeGrafter"/>
</dbReference>
<keyword evidence="4 6" id="KW-0998">Cell outer membrane</keyword>
<dbReference type="RefSeq" id="WP_126841512.1">
    <property type="nucleotide sequence ID" value="NZ_PIQH01000004.1"/>
</dbReference>
<dbReference type="Gene3D" id="3.30.160.150">
    <property type="entry name" value="Lipoprotein like domain"/>
    <property type="match status" value="1"/>
</dbReference>
<name>A0A432ZRA6_9GAMM</name>
<comment type="function">
    <text evidence="6">Together with LptD, is involved in the assembly of lipopolysaccharide (LPS) at the surface of the outer membrane. Required for the proper assembly of LptD. Binds LPS and may serve as the LPS recognition site at the outer membrane.</text>
</comment>
<evidence type="ECO:0000256" key="4">
    <source>
        <dbReference type="ARBA" id="ARBA00023237"/>
    </source>
</evidence>
<keyword evidence="3 6" id="KW-0564">Palmitate</keyword>
<reference evidence="7 8" key="1">
    <citation type="journal article" date="2011" name="Front. Microbiol.">
        <title>Genomic signatures of strain selection and enhancement in Bacillus atrophaeus var. globigii, a historical biowarfare simulant.</title>
        <authorList>
            <person name="Gibbons H.S."/>
            <person name="Broomall S.M."/>
            <person name="McNew L.A."/>
            <person name="Daligault H."/>
            <person name="Chapman C."/>
            <person name="Bruce D."/>
            <person name="Karavis M."/>
            <person name="Krepps M."/>
            <person name="McGregor P.A."/>
            <person name="Hong C."/>
            <person name="Park K.H."/>
            <person name="Akmal A."/>
            <person name="Feldman A."/>
            <person name="Lin J.S."/>
            <person name="Chang W.E."/>
            <person name="Higgs B.W."/>
            <person name="Demirev P."/>
            <person name="Lindquist J."/>
            <person name="Liem A."/>
            <person name="Fochler E."/>
            <person name="Read T.D."/>
            <person name="Tapia R."/>
            <person name="Johnson S."/>
            <person name="Bishop-Lilly K.A."/>
            <person name="Detter C."/>
            <person name="Han C."/>
            <person name="Sozhamannan S."/>
            <person name="Rosenzweig C.N."/>
            <person name="Skowronski E.W."/>
        </authorList>
    </citation>
    <scope>NUCLEOTIDE SEQUENCE [LARGE SCALE GENOMIC DNA]</scope>
    <source>
        <strain evidence="7 8">CC-PW-9</strain>
    </source>
</reference>
<dbReference type="GO" id="GO:0009279">
    <property type="term" value="C:cell outer membrane"/>
    <property type="evidence" value="ECO:0007669"/>
    <property type="project" value="UniProtKB-SubCell"/>
</dbReference>
<evidence type="ECO:0000256" key="6">
    <source>
        <dbReference type="HAMAP-Rule" id="MF_01186"/>
    </source>
</evidence>
<keyword evidence="2 6" id="KW-0472">Membrane</keyword>
<evidence type="ECO:0000313" key="7">
    <source>
        <dbReference type="EMBL" id="RUO80455.1"/>
    </source>
</evidence>
<dbReference type="GO" id="GO:1990351">
    <property type="term" value="C:transporter complex"/>
    <property type="evidence" value="ECO:0007669"/>
    <property type="project" value="TreeGrafter"/>
</dbReference>
<dbReference type="GO" id="GO:0043165">
    <property type="term" value="P:Gram-negative-bacterium-type cell outer membrane assembly"/>
    <property type="evidence" value="ECO:0007669"/>
    <property type="project" value="UniProtKB-UniRule"/>
</dbReference>
<dbReference type="GO" id="GO:0015920">
    <property type="term" value="P:lipopolysaccharide transport"/>
    <property type="evidence" value="ECO:0007669"/>
    <property type="project" value="TreeGrafter"/>
</dbReference>
<sequence>MIGLRGLIAVGSLLLLSACGFHLRDHYQLPDSLQQVAVQSTTSDRLADIIRQQLINAGAALNTDAKTRLKITGDRLERRTLSLFKSGQVAEYQLLYQIDYQILLPKHQPIAMHIEVARDYQDDPNYVLAKTREREILVEEMRVEAARRMVRQIIARLNDEL</sequence>
<dbReference type="PANTHER" id="PTHR38098">
    <property type="entry name" value="LPS-ASSEMBLY LIPOPROTEIN LPTE"/>
    <property type="match status" value="1"/>
</dbReference>
<dbReference type="InterPro" id="IPR007485">
    <property type="entry name" value="LPS_assembly_LptE"/>
</dbReference>
<dbReference type="HAMAP" id="MF_01186">
    <property type="entry name" value="LPS_assembly_LptE"/>
    <property type="match status" value="1"/>
</dbReference>
<comment type="subunit">
    <text evidence="6">Component of the lipopolysaccharide transport and assembly complex. Interacts with LptD.</text>
</comment>
<keyword evidence="5 6" id="KW-0449">Lipoprotein</keyword>
<dbReference type="PANTHER" id="PTHR38098:SF1">
    <property type="entry name" value="LPS-ASSEMBLY LIPOPROTEIN LPTE"/>
    <property type="match status" value="1"/>
</dbReference>
<accession>A0A432ZRA6</accession>
<proteinExistence type="inferred from homology"/>
<dbReference type="OrthoDB" id="5801564at2"/>
<evidence type="ECO:0000313" key="8">
    <source>
        <dbReference type="Proteomes" id="UP000287996"/>
    </source>
</evidence>
<keyword evidence="8" id="KW-1185">Reference proteome</keyword>
<dbReference type="EMBL" id="PIQH01000004">
    <property type="protein sequence ID" value="RUO80455.1"/>
    <property type="molecule type" value="Genomic_DNA"/>
</dbReference>
<comment type="subcellular location">
    <subcellularLocation>
        <location evidence="6">Cell outer membrane</location>
        <topology evidence="6">Lipid-anchor</topology>
    </subcellularLocation>
</comment>
<gene>
    <name evidence="6" type="primary">lptE</name>
    <name evidence="7" type="ORF">CWI84_05180</name>
</gene>
<dbReference type="AlphaFoldDB" id="A0A432ZRA6"/>
<evidence type="ECO:0000256" key="3">
    <source>
        <dbReference type="ARBA" id="ARBA00023139"/>
    </source>
</evidence>
<organism evidence="7 8">
    <name type="scientific">Idiomarina tyrosinivorans</name>
    <dbReference type="NCBI Taxonomy" id="1445662"/>
    <lineage>
        <taxon>Bacteria</taxon>
        <taxon>Pseudomonadati</taxon>
        <taxon>Pseudomonadota</taxon>
        <taxon>Gammaproteobacteria</taxon>
        <taxon>Alteromonadales</taxon>
        <taxon>Idiomarinaceae</taxon>
        <taxon>Idiomarina</taxon>
    </lineage>
</organism>
<evidence type="ECO:0000256" key="5">
    <source>
        <dbReference type="ARBA" id="ARBA00023288"/>
    </source>
</evidence>